<dbReference type="InterPro" id="IPR011006">
    <property type="entry name" value="CheY-like_superfamily"/>
</dbReference>
<dbReference type="GO" id="GO:0003677">
    <property type="term" value="F:DNA binding"/>
    <property type="evidence" value="ECO:0007669"/>
    <property type="project" value="UniProtKB-KW"/>
</dbReference>
<dbReference type="AlphaFoldDB" id="A0A1M6KFE7"/>
<feature type="modified residue" description="4-aspartylphosphate" evidence="1">
    <location>
        <position position="67"/>
    </location>
</feature>
<dbReference type="SUPFAM" id="SSF52172">
    <property type="entry name" value="CheY-like"/>
    <property type="match status" value="1"/>
</dbReference>
<dbReference type="STRING" id="797419.SAMN05216556_12051"/>
<evidence type="ECO:0000256" key="1">
    <source>
        <dbReference type="PROSITE-ProRule" id="PRU00169"/>
    </source>
</evidence>
<evidence type="ECO:0000259" key="2">
    <source>
        <dbReference type="PROSITE" id="PS50110"/>
    </source>
</evidence>
<evidence type="ECO:0000313" key="4">
    <source>
        <dbReference type="Proteomes" id="UP000184172"/>
    </source>
</evidence>
<dbReference type="Gene3D" id="3.40.50.2300">
    <property type="match status" value="1"/>
</dbReference>
<evidence type="ECO:0000313" key="3">
    <source>
        <dbReference type="EMBL" id="SHJ57592.1"/>
    </source>
</evidence>
<keyword evidence="3" id="KW-0238">DNA-binding</keyword>
<accession>A0A1M6KFE7</accession>
<reference evidence="4" key="1">
    <citation type="submission" date="2016-11" db="EMBL/GenBank/DDBJ databases">
        <authorList>
            <person name="Varghese N."/>
            <person name="Submissions S."/>
        </authorList>
    </citation>
    <scope>NUCLEOTIDE SEQUENCE [LARGE SCALE GENOMIC DNA]</scope>
    <source>
        <strain evidence="4">DSM 26349</strain>
    </source>
</reference>
<dbReference type="Pfam" id="PF00072">
    <property type="entry name" value="Response_reg"/>
    <property type="match status" value="1"/>
</dbReference>
<dbReference type="Proteomes" id="UP000184172">
    <property type="component" value="Unassembled WGS sequence"/>
</dbReference>
<name>A0A1M6KFE7_9FLAO</name>
<keyword evidence="1" id="KW-0597">Phosphoprotein</keyword>
<keyword evidence="4" id="KW-1185">Reference proteome</keyword>
<dbReference type="EMBL" id="FQYV01000020">
    <property type="protein sequence ID" value="SHJ57592.1"/>
    <property type="molecule type" value="Genomic_DNA"/>
</dbReference>
<organism evidence="3 4">
    <name type="scientific">Aequorivita viscosa</name>
    <dbReference type="NCBI Taxonomy" id="797419"/>
    <lineage>
        <taxon>Bacteria</taxon>
        <taxon>Pseudomonadati</taxon>
        <taxon>Bacteroidota</taxon>
        <taxon>Flavobacteriia</taxon>
        <taxon>Flavobacteriales</taxon>
        <taxon>Flavobacteriaceae</taxon>
        <taxon>Aequorivita</taxon>
    </lineage>
</organism>
<dbReference type="PROSITE" id="PS50110">
    <property type="entry name" value="RESPONSE_REGULATORY"/>
    <property type="match status" value="1"/>
</dbReference>
<gene>
    <name evidence="3" type="ORF">SAMN04487908_12022</name>
</gene>
<sequence length="225" mass="25986">MKKQHLNILMIDDHAMILKSYVDVLRVLESQTETYHFNIEQAHSIMEATATLSEGFKKRQLHMVLLDIGLPQYKNYLSGLDLGVAIRKDYPNCKIMVITGYNHYHLIQKLLDSVKPEALLIKSEINPDGFKLAFLDVLQQVPHYSKTVRKYLTQIPSKPMVLDHYDVLLLFYLSEGKRTKELPAVLPISMASIERRKRKLKDILHLEADSSDVQLLNRAKEEGFL</sequence>
<feature type="domain" description="Response regulatory" evidence="2">
    <location>
        <begin position="7"/>
        <end position="137"/>
    </location>
</feature>
<dbReference type="RefSeq" id="WP_073219725.1">
    <property type="nucleotide sequence ID" value="NZ_FNNS01000020.1"/>
</dbReference>
<dbReference type="GO" id="GO:0000160">
    <property type="term" value="P:phosphorelay signal transduction system"/>
    <property type="evidence" value="ECO:0007669"/>
    <property type="project" value="InterPro"/>
</dbReference>
<proteinExistence type="predicted"/>
<dbReference type="OrthoDB" id="651456at2"/>
<dbReference type="InterPro" id="IPR001789">
    <property type="entry name" value="Sig_transdc_resp-reg_receiver"/>
</dbReference>
<protein>
    <submittedName>
        <fullName evidence="3">DNA-binding response regulator, NarL/FixJ family, contains REC and HTH domains</fullName>
    </submittedName>
</protein>